<dbReference type="Gene3D" id="1.20.1740.10">
    <property type="entry name" value="Amino acid/polyamine transporter I"/>
    <property type="match status" value="1"/>
</dbReference>
<feature type="transmembrane region" description="Helical" evidence="8">
    <location>
        <begin position="215"/>
        <end position="240"/>
    </location>
</feature>
<evidence type="ECO:0000256" key="8">
    <source>
        <dbReference type="SAM" id="Phobius"/>
    </source>
</evidence>
<feature type="transmembrane region" description="Helical" evidence="8">
    <location>
        <begin position="147"/>
        <end position="168"/>
    </location>
</feature>
<feature type="transmembrane region" description="Helical" evidence="8">
    <location>
        <begin position="180"/>
        <end position="203"/>
    </location>
</feature>
<feature type="transmembrane region" description="Helical" evidence="8">
    <location>
        <begin position="443"/>
        <end position="464"/>
    </location>
</feature>
<name>A0A067T8Y6_GALM3</name>
<proteinExistence type="predicted"/>
<gene>
    <name evidence="10" type="ORF">GALMADRAFT_224077</name>
</gene>
<dbReference type="EMBL" id="KL142374">
    <property type="protein sequence ID" value="KDR78827.1"/>
    <property type="molecule type" value="Genomic_DNA"/>
</dbReference>
<dbReference type="Proteomes" id="UP000027222">
    <property type="component" value="Unassembled WGS sequence"/>
</dbReference>
<dbReference type="HOGENOM" id="CLU_007946_12_1_1"/>
<feature type="region of interest" description="Disordered" evidence="7">
    <location>
        <begin position="1"/>
        <end position="39"/>
    </location>
</feature>
<reference evidence="11" key="1">
    <citation type="journal article" date="2014" name="Proc. Natl. Acad. Sci. U.S.A.">
        <title>Extensive sampling of basidiomycete genomes demonstrates inadequacy of the white-rot/brown-rot paradigm for wood decay fungi.</title>
        <authorList>
            <person name="Riley R."/>
            <person name="Salamov A.A."/>
            <person name="Brown D.W."/>
            <person name="Nagy L.G."/>
            <person name="Floudas D."/>
            <person name="Held B.W."/>
            <person name="Levasseur A."/>
            <person name="Lombard V."/>
            <person name="Morin E."/>
            <person name="Otillar R."/>
            <person name="Lindquist E.A."/>
            <person name="Sun H."/>
            <person name="LaButti K.M."/>
            <person name="Schmutz J."/>
            <person name="Jabbour D."/>
            <person name="Luo H."/>
            <person name="Baker S.E."/>
            <person name="Pisabarro A.G."/>
            <person name="Walton J.D."/>
            <person name="Blanchette R.A."/>
            <person name="Henrissat B."/>
            <person name="Martin F."/>
            <person name="Cullen D."/>
            <person name="Hibbett D.S."/>
            <person name="Grigoriev I.V."/>
        </authorList>
    </citation>
    <scope>NUCLEOTIDE SEQUENCE [LARGE SCALE GENOMIC DNA]</scope>
    <source>
        <strain evidence="11">CBS 339.88</strain>
    </source>
</reference>
<comment type="subcellular location">
    <subcellularLocation>
        <location evidence="1">Membrane</location>
        <topology evidence="1">Multi-pass membrane protein</topology>
    </subcellularLocation>
</comment>
<evidence type="ECO:0000256" key="3">
    <source>
        <dbReference type="ARBA" id="ARBA00022692"/>
    </source>
</evidence>
<keyword evidence="6 8" id="KW-0472">Membrane</keyword>
<feature type="transmembrane region" description="Helical" evidence="8">
    <location>
        <begin position="96"/>
        <end position="120"/>
    </location>
</feature>
<dbReference type="OrthoDB" id="3900342at2759"/>
<dbReference type="STRING" id="685588.A0A067T8Y6"/>
<protein>
    <recommendedName>
        <fullName evidence="9">Amino acid permease/ SLC12A domain-containing protein</fullName>
    </recommendedName>
</protein>
<evidence type="ECO:0000313" key="10">
    <source>
        <dbReference type="EMBL" id="KDR78827.1"/>
    </source>
</evidence>
<keyword evidence="11" id="KW-1185">Reference proteome</keyword>
<feature type="transmembrane region" description="Helical" evidence="8">
    <location>
        <begin position="365"/>
        <end position="390"/>
    </location>
</feature>
<evidence type="ECO:0000256" key="6">
    <source>
        <dbReference type="ARBA" id="ARBA00023136"/>
    </source>
</evidence>
<dbReference type="PIRSF" id="PIRSF006060">
    <property type="entry name" value="AA_transporter"/>
    <property type="match status" value="1"/>
</dbReference>
<keyword evidence="4" id="KW-0029">Amino-acid transport</keyword>
<dbReference type="AlphaFoldDB" id="A0A067T8Y6"/>
<dbReference type="InterPro" id="IPR004841">
    <property type="entry name" value="AA-permease/SLC12A_dom"/>
</dbReference>
<evidence type="ECO:0000259" key="9">
    <source>
        <dbReference type="Pfam" id="PF00324"/>
    </source>
</evidence>
<evidence type="ECO:0000256" key="1">
    <source>
        <dbReference type="ARBA" id="ARBA00004141"/>
    </source>
</evidence>
<feature type="transmembrane region" description="Helical" evidence="8">
    <location>
        <begin position="411"/>
        <end position="431"/>
    </location>
</feature>
<feature type="transmembrane region" description="Helical" evidence="8">
    <location>
        <begin position="333"/>
        <end position="353"/>
    </location>
</feature>
<evidence type="ECO:0000256" key="2">
    <source>
        <dbReference type="ARBA" id="ARBA00022448"/>
    </source>
</evidence>
<dbReference type="Pfam" id="PF00324">
    <property type="entry name" value="AA_permease"/>
    <property type="match status" value="1"/>
</dbReference>
<keyword evidence="5 8" id="KW-1133">Transmembrane helix</keyword>
<dbReference type="PROSITE" id="PS00218">
    <property type="entry name" value="AMINO_ACID_PERMEASE_1"/>
    <property type="match status" value="1"/>
</dbReference>
<evidence type="ECO:0000256" key="4">
    <source>
        <dbReference type="ARBA" id="ARBA00022970"/>
    </source>
</evidence>
<organism evidence="10 11">
    <name type="scientific">Galerina marginata (strain CBS 339.88)</name>
    <dbReference type="NCBI Taxonomy" id="685588"/>
    <lineage>
        <taxon>Eukaryota</taxon>
        <taxon>Fungi</taxon>
        <taxon>Dikarya</taxon>
        <taxon>Basidiomycota</taxon>
        <taxon>Agaricomycotina</taxon>
        <taxon>Agaricomycetes</taxon>
        <taxon>Agaricomycetidae</taxon>
        <taxon>Agaricales</taxon>
        <taxon>Agaricineae</taxon>
        <taxon>Strophariaceae</taxon>
        <taxon>Galerina</taxon>
    </lineage>
</organism>
<evidence type="ECO:0000256" key="7">
    <source>
        <dbReference type="SAM" id="MobiDB-lite"/>
    </source>
</evidence>
<evidence type="ECO:0000313" key="11">
    <source>
        <dbReference type="Proteomes" id="UP000027222"/>
    </source>
</evidence>
<keyword evidence="3 8" id="KW-0812">Transmembrane</keyword>
<accession>A0A067T8Y6</accession>
<feature type="compositionally biased region" description="Polar residues" evidence="7">
    <location>
        <begin position="13"/>
        <end position="39"/>
    </location>
</feature>
<dbReference type="GO" id="GO:0016020">
    <property type="term" value="C:membrane"/>
    <property type="evidence" value="ECO:0007669"/>
    <property type="project" value="UniProtKB-SubCell"/>
</dbReference>
<feature type="domain" description="Amino acid permease/ SLC12A" evidence="9">
    <location>
        <begin position="77"/>
        <end position="465"/>
    </location>
</feature>
<dbReference type="InterPro" id="IPR050524">
    <property type="entry name" value="APC_YAT"/>
</dbReference>
<dbReference type="InterPro" id="IPR004840">
    <property type="entry name" value="Amino_acid_permease_CS"/>
</dbReference>
<feature type="transmembrane region" description="Helical" evidence="8">
    <location>
        <begin position="261"/>
        <end position="282"/>
    </location>
</feature>
<dbReference type="PANTHER" id="PTHR43341:SF20">
    <property type="entry name" value="AAT FAMILY AMINO ACID TRANSPORTER"/>
    <property type="match status" value="1"/>
</dbReference>
<feature type="transmembrane region" description="Helical" evidence="8">
    <location>
        <begin position="302"/>
        <end position="321"/>
    </location>
</feature>
<keyword evidence="2" id="KW-0813">Transport</keyword>
<dbReference type="GO" id="GO:0015171">
    <property type="term" value="F:amino acid transmembrane transporter activity"/>
    <property type="evidence" value="ECO:0007669"/>
    <property type="project" value="TreeGrafter"/>
</dbReference>
<sequence>MDHIESSSRRRTSTVAISISTSQNDDQKSQLSYANTPSSRRQKINHRVDAARIRLERYQKRWSEIGAELPPQINRRTGLYIGTATALRHAGPVGTLLGYIITGTVVWSVVISIGEIVSFLPNVGGPVGLAGLYVDPSLGFALGWNAWYNWAITLPTELSAAAVLFNGFFPYASDDAIKRINLITITVLLVLAIGINCFGSRAYGEAEFMFSCFKILTIIGLIITGLILDLGGGTTGFIGLRYWRNPGPFVEWRLKGSLGKFLGVWTSMNQAVFAFFGTEIPGVAAAEVQNPIKNIPRAVNRVWIRITLFYVLAVFVAGLLVSSDDQRLKGMNGGASAGRVLIFSSPFVIGMQNSNLIQLAHICNAAFVISAFSAAVSDVYIASRFLYYLARCGHAPRFCAGIIRSERTKTIIPWVGILVSSSFALLAYMSVSDSSSAAEVFHWLSSLNSTTALLAWIGMLFTYLR</sequence>
<evidence type="ECO:0000256" key="5">
    <source>
        <dbReference type="ARBA" id="ARBA00022989"/>
    </source>
</evidence>
<dbReference type="PANTHER" id="PTHR43341">
    <property type="entry name" value="AMINO ACID PERMEASE"/>
    <property type="match status" value="1"/>
</dbReference>